<feature type="transmembrane region" description="Helical" evidence="5">
    <location>
        <begin position="149"/>
        <end position="171"/>
    </location>
</feature>
<dbReference type="Pfam" id="PF00335">
    <property type="entry name" value="Tetraspanin"/>
    <property type="match status" value="1"/>
</dbReference>
<keyword evidence="4 5" id="KW-0472">Membrane</keyword>
<organism evidence="6 7">
    <name type="scientific">Trichostrongylus colubriformis</name>
    <name type="common">Black scour worm</name>
    <dbReference type="NCBI Taxonomy" id="6319"/>
    <lineage>
        <taxon>Eukaryota</taxon>
        <taxon>Metazoa</taxon>
        <taxon>Ecdysozoa</taxon>
        <taxon>Nematoda</taxon>
        <taxon>Chromadorea</taxon>
        <taxon>Rhabditida</taxon>
        <taxon>Rhabditina</taxon>
        <taxon>Rhabditomorpha</taxon>
        <taxon>Strongyloidea</taxon>
        <taxon>Trichostrongylidae</taxon>
        <taxon>Trichostrongylus</taxon>
    </lineage>
</organism>
<keyword evidence="2 5" id="KW-0812">Transmembrane</keyword>
<keyword evidence="3 5" id="KW-1133">Transmembrane helix</keyword>
<feature type="non-terminal residue" evidence="6">
    <location>
        <position position="1"/>
    </location>
</feature>
<comment type="caution">
    <text evidence="6">The sequence shown here is derived from an EMBL/GenBank/DDBJ whole genome shotgun (WGS) entry which is preliminary data.</text>
</comment>
<dbReference type="EMBL" id="WIXE01000783">
    <property type="protein sequence ID" value="KAK5986271.1"/>
    <property type="molecule type" value="Genomic_DNA"/>
</dbReference>
<feature type="transmembrane region" description="Helical" evidence="5">
    <location>
        <begin position="213"/>
        <end position="235"/>
    </location>
</feature>
<name>A0AAN8FTB4_TRICO</name>
<feature type="transmembrane region" description="Helical" evidence="5">
    <location>
        <begin position="55"/>
        <end position="79"/>
    </location>
</feature>
<comment type="subcellular location">
    <subcellularLocation>
        <location evidence="1">Membrane</location>
        <topology evidence="1">Multi-pass membrane protein</topology>
    </subcellularLocation>
</comment>
<dbReference type="PRINTS" id="PR00259">
    <property type="entry name" value="TMFOUR"/>
</dbReference>
<keyword evidence="7" id="KW-1185">Reference proteome</keyword>
<protein>
    <submittedName>
        <fullName evidence="6">Tetraspanin</fullName>
    </submittedName>
</protein>
<dbReference type="InterPro" id="IPR018499">
    <property type="entry name" value="Tetraspanin/Peripherin"/>
</dbReference>
<evidence type="ECO:0000256" key="1">
    <source>
        <dbReference type="ARBA" id="ARBA00004141"/>
    </source>
</evidence>
<dbReference type="GO" id="GO:0016020">
    <property type="term" value="C:membrane"/>
    <property type="evidence" value="ECO:0007669"/>
    <property type="project" value="UniProtKB-SubCell"/>
</dbReference>
<evidence type="ECO:0000256" key="4">
    <source>
        <dbReference type="ARBA" id="ARBA00023136"/>
    </source>
</evidence>
<evidence type="ECO:0000256" key="3">
    <source>
        <dbReference type="ARBA" id="ARBA00022989"/>
    </source>
</evidence>
<feature type="transmembrane region" description="Helical" evidence="5">
    <location>
        <begin position="23"/>
        <end position="43"/>
    </location>
</feature>
<reference evidence="6 7" key="1">
    <citation type="submission" date="2019-10" db="EMBL/GenBank/DDBJ databases">
        <title>Assembly and Annotation for the nematode Trichostrongylus colubriformis.</title>
        <authorList>
            <person name="Martin J."/>
        </authorList>
    </citation>
    <scope>NUCLEOTIDE SEQUENCE [LARGE SCALE GENOMIC DNA]</scope>
    <source>
        <strain evidence="6">G859</strain>
        <tissue evidence="6">Whole worm</tissue>
    </source>
</reference>
<proteinExistence type="predicted"/>
<sequence length="268" mass="29237">ATGILLIFTSAYAKSASIVTSVSLLGGIIAAGVFLILVALLGIYGTKKQHQAALFFYMIILSSVFIVQFIVAVVCLGNVSENSLEEVVRSGWRNSDAAVKWDAQNAFSCCGLVKEDQTRSACEKLQCWDQCEPCLPIIVSVTSDNLSRVGLLGLFFSFTEVVVSVYLPFVLRANTRMENLPAGGHVYTSASSTFFAIFSSEYRLKEDIAPDDYANVVPVLVLSCFIVIFSMGVLFSNLMDEITVSFNNYCSESSTQVSNQVQLRGLFN</sequence>
<accession>A0AAN8FTB4</accession>
<dbReference type="Proteomes" id="UP001331761">
    <property type="component" value="Unassembled WGS sequence"/>
</dbReference>
<evidence type="ECO:0000313" key="6">
    <source>
        <dbReference type="EMBL" id="KAK5986271.1"/>
    </source>
</evidence>
<gene>
    <name evidence="6" type="ORF">GCK32_014989</name>
</gene>
<evidence type="ECO:0000256" key="5">
    <source>
        <dbReference type="SAM" id="Phobius"/>
    </source>
</evidence>
<evidence type="ECO:0000313" key="7">
    <source>
        <dbReference type="Proteomes" id="UP001331761"/>
    </source>
</evidence>
<evidence type="ECO:0000256" key="2">
    <source>
        <dbReference type="ARBA" id="ARBA00022692"/>
    </source>
</evidence>
<dbReference type="AlphaFoldDB" id="A0AAN8FTB4"/>